<dbReference type="AlphaFoldDB" id="A0A9P0P6R3"/>
<dbReference type="GO" id="GO:0005634">
    <property type="term" value="C:nucleus"/>
    <property type="evidence" value="ECO:0007669"/>
    <property type="project" value="UniProtKB-SubCell"/>
</dbReference>
<proteinExistence type="inferred from homology"/>
<protein>
    <recommendedName>
        <fullName evidence="8">DDE Tnp4 domain-containing protein</fullName>
    </recommendedName>
</protein>
<comment type="similarity">
    <text evidence="3">Belongs to the HARBI1 family.</text>
</comment>
<accession>A0A9P0P6R3</accession>
<evidence type="ECO:0000256" key="2">
    <source>
        <dbReference type="ARBA" id="ARBA00004123"/>
    </source>
</evidence>
<reference evidence="9" key="1">
    <citation type="submission" date="2022-03" db="EMBL/GenBank/DDBJ databases">
        <authorList>
            <person name="Sayadi A."/>
        </authorList>
    </citation>
    <scope>NUCLEOTIDE SEQUENCE</scope>
</reference>
<keyword evidence="10" id="KW-1185">Reference proteome</keyword>
<name>A0A9P0P6R3_ACAOB</name>
<evidence type="ECO:0000256" key="3">
    <source>
        <dbReference type="ARBA" id="ARBA00006958"/>
    </source>
</evidence>
<dbReference type="GO" id="GO:0046872">
    <property type="term" value="F:metal ion binding"/>
    <property type="evidence" value="ECO:0007669"/>
    <property type="project" value="UniProtKB-KW"/>
</dbReference>
<feature type="domain" description="DDE Tnp4" evidence="8">
    <location>
        <begin position="269"/>
        <end position="431"/>
    </location>
</feature>
<evidence type="ECO:0000256" key="4">
    <source>
        <dbReference type="ARBA" id="ARBA00022722"/>
    </source>
</evidence>
<dbReference type="InterPro" id="IPR027806">
    <property type="entry name" value="HARBI1_dom"/>
</dbReference>
<evidence type="ECO:0000313" key="10">
    <source>
        <dbReference type="Proteomes" id="UP001152888"/>
    </source>
</evidence>
<comment type="caution">
    <text evidence="9">The sequence shown here is derived from an EMBL/GenBank/DDBJ whole genome shotgun (WGS) entry which is preliminary data.</text>
</comment>
<keyword evidence="7" id="KW-0539">Nucleus</keyword>
<dbReference type="Proteomes" id="UP001152888">
    <property type="component" value="Unassembled WGS sequence"/>
</dbReference>
<dbReference type="InterPro" id="IPR045249">
    <property type="entry name" value="HARBI1-like"/>
</dbReference>
<evidence type="ECO:0000256" key="1">
    <source>
        <dbReference type="ARBA" id="ARBA00001968"/>
    </source>
</evidence>
<gene>
    <name evidence="9" type="ORF">ACAOBT_LOCUS8372</name>
</gene>
<keyword evidence="4" id="KW-0540">Nuclease</keyword>
<comment type="cofactor">
    <cofactor evidence="1">
        <name>a divalent metal cation</name>
        <dbReference type="ChEBI" id="CHEBI:60240"/>
    </cofactor>
</comment>
<comment type="subcellular location">
    <subcellularLocation>
        <location evidence="2">Nucleus</location>
    </subcellularLocation>
</comment>
<dbReference type="GO" id="GO:0016787">
    <property type="term" value="F:hydrolase activity"/>
    <property type="evidence" value="ECO:0007669"/>
    <property type="project" value="UniProtKB-KW"/>
</dbReference>
<evidence type="ECO:0000259" key="8">
    <source>
        <dbReference type="Pfam" id="PF13359"/>
    </source>
</evidence>
<dbReference type="PANTHER" id="PTHR22930">
    <property type="match status" value="1"/>
</dbReference>
<sequence length="490" mass="55109">MEIQFVFVSDGTHSCNAIDRTSMEKADLTDDMDRKGNFKMMVENHLPDNADCEDFQSVGMIQQLFIKSEDIHNDEANPTTALDREPDVNWEIDNKNTLEVDVNMKTDNAVNNLNECDINTNLITELVLSRIKNEYSELDNIDEYTASNNEDLNVHLSEVNPAIDVDSEDVKGTEITGGFTTKSQGGVGVDATSDVTLNGYLASGCSFTDLYYSYRLGISTISKIVREVCDILWSCLVEECIPKLTKERFESVAAGFKKRANFFHCIGAVDGKHIRIVKPEFSGSLYYNYKSYFSVVLMAVADSNYRFIYVDVGAYGSECDSSIFKESSLWKSIQKKSLELPSAKPLSGSEASNVPYFLIGDEAFGLNINLLRPFGGKELSQKKRIFNYRLSRARRYVECSNSNKWRILHRSLNVNTDFAVSIVKACVVLHNFVRERDGYNFEDTMTVVGMNDLPAQANMQGGRAANNIRNVLSDYFLTEVGKVSWQLSKI</sequence>
<dbReference type="EMBL" id="CAKOFQ010006764">
    <property type="protein sequence ID" value="CAH1969359.1"/>
    <property type="molecule type" value="Genomic_DNA"/>
</dbReference>
<dbReference type="PANTHER" id="PTHR22930:SF269">
    <property type="entry name" value="NUCLEASE HARBI1-LIKE PROTEIN"/>
    <property type="match status" value="1"/>
</dbReference>
<dbReference type="OrthoDB" id="6571700at2759"/>
<evidence type="ECO:0000256" key="5">
    <source>
        <dbReference type="ARBA" id="ARBA00022723"/>
    </source>
</evidence>
<dbReference type="GO" id="GO:0004518">
    <property type="term" value="F:nuclease activity"/>
    <property type="evidence" value="ECO:0007669"/>
    <property type="project" value="UniProtKB-KW"/>
</dbReference>
<evidence type="ECO:0000313" key="9">
    <source>
        <dbReference type="EMBL" id="CAH1969359.1"/>
    </source>
</evidence>
<evidence type="ECO:0000256" key="7">
    <source>
        <dbReference type="ARBA" id="ARBA00023242"/>
    </source>
</evidence>
<evidence type="ECO:0000256" key="6">
    <source>
        <dbReference type="ARBA" id="ARBA00022801"/>
    </source>
</evidence>
<organism evidence="9 10">
    <name type="scientific">Acanthoscelides obtectus</name>
    <name type="common">Bean weevil</name>
    <name type="synonym">Bruchus obtectus</name>
    <dbReference type="NCBI Taxonomy" id="200917"/>
    <lineage>
        <taxon>Eukaryota</taxon>
        <taxon>Metazoa</taxon>
        <taxon>Ecdysozoa</taxon>
        <taxon>Arthropoda</taxon>
        <taxon>Hexapoda</taxon>
        <taxon>Insecta</taxon>
        <taxon>Pterygota</taxon>
        <taxon>Neoptera</taxon>
        <taxon>Endopterygota</taxon>
        <taxon>Coleoptera</taxon>
        <taxon>Polyphaga</taxon>
        <taxon>Cucujiformia</taxon>
        <taxon>Chrysomeloidea</taxon>
        <taxon>Chrysomelidae</taxon>
        <taxon>Bruchinae</taxon>
        <taxon>Bruchini</taxon>
        <taxon>Acanthoscelides</taxon>
    </lineage>
</organism>
<dbReference type="Pfam" id="PF13359">
    <property type="entry name" value="DDE_Tnp_4"/>
    <property type="match status" value="1"/>
</dbReference>
<keyword evidence="5" id="KW-0479">Metal-binding</keyword>
<keyword evidence="6" id="KW-0378">Hydrolase</keyword>